<evidence type="ECO:0000313" key="2">
    <source>
        <dbReference type="EMBL" id="SHJ78483.1"/>
    </source>
</evidence>
<proteinExistence type="predicted"/>
<evidence type="ECO:0000256" key="1">
    <source>
        <dbReference type="SAM" id="Phobius"/>
    </source>
</evidence>
<protein>
    <submittedName>
        <fullName evidence="2">Uncharacterized protein</fullName>
    </submittedName>
</protein>
<evidence type="ECO:0000313" key="3">
    <source>
        <dbReference type="Proteomes" id="UP000184040"/>
    </source>
</evidence>
<feature type="transmembrane region" description="Helical" evidence="1">
    <location>
        <begin position="86"/>
        <end position="107"/>
    </location>
</feature>
<name>A0A1M6M5B0_9RHOB</name>
<gene>
    <name evidence="2" type="ORF">SAMN04488012_12014</name>
</gene>
<dbReference type="Proteomes" id="UP000184040">
    <property type="component" value="Unassembled WGS sequence"/>
</dbReference>
<reference evidence="2 3" key="1">
    <citation type="submission" date="2016-11" db="EMBL/GenBank/DDBJ databases">
        <authorList>
            <person name="Jaros S."/>
            <person name="Januszkiewicz K."/>
            <person name="Wedrychowicz H."/>
        </authorList>
    </citation>
    <scope>NUCLEOTIDE SEQUENCE [LARGE SCALE GENOMIC DNA]</scope>
    <source>
        <strain evidence="2 3">DSM 26892</strain>
    </source>
</reference>
<keyword evidence="1" id="KW-0472">Membrane</keyword>
<feature type="transmembrane region" description="Helical" evidence="1">
    <location>
        <begin position="39"/>
        <end position="65"/>
    </location>
</feature>
<dbReference type="EMBL" id="FQZA01000020">
    <property type="protein sequence ID" value="SHJ78483.1"/>
    <property type="molecule type" value="Genomic_DNA"/>
</dbReference>
<sequence>MPEYDPTKLARAIFELVQWALVIAGIIAAARVLEHSGLYALAGVLMLLLWSHLSFSIGYFFGYTLTLDETKMTPRRRIVHGVVSTVGRLMAVMLSYAAIAWFTRIILTLAERAAD</sequence>
<feature type="transmembrane region" description="Helical" evidence="1">
    <location>
        <begin position="12"/>
        <end position="33"/>
    </location>
</feature>
<keyword evidence="1" id="KW-1133">Transmembrane helix</keyword>
<keyword evidence="3" id="KW-1185">Reference proteome</keyword>
<dbReference type="AlphaFoldDB" id="A0A1M6M5B0"/>
<keyword evidence="1" id="KW-0812">Transmembrane</keyword>
<accession>A0A1M6M5B0</accession>
<dbReference type="RefSeq" id="WP_073130464.1">
    <property type="nucleotide sequence ID" value="NZ_FQZA01000020.1"/>
</dbReference>
<organism evidence="2 3">
    <name type="scientific">Palleronia salina</name>
    <dbReference type="NCBI Taxonomy" id="313368"/>
    <lineage>
        <taxon>Bacteria</taxon>
        <taxon>Pseudomonadati</taxon>
        <taxon>Pseudomonadota</taxon>
        <taxon>Alphaproteobacteria</taxon>
        <taxon>Rhodobacterales</taxon>
        <taxon>Roseobacteraceae</taxon>
        <taxon>Palleronia</taxon>
    </lineage>
</organism>